<keyword evidence="3 5" id="KW-0378">Hydrolase</keyword>
<dbReference type="SUPFAM" id="SSF56601">
    <property type="entry name" value="beta-lactamase/transpeptidase-like"/>
    <property type="match status" value="1"/>
</dbReference>
<feature type="domain" description="Beta-lactamase-related" evidence="6">
    <location>
        <begin position="152"/>
        <end position="468"/>
    </location>
</feature>
<dbReference type="InterPro" id="IPR001466">
    <property type="entry name" value="Beta-lactam-related"/>
</dbReference>
<proteinExistence type="inferred from homology"/>
<dbReference type="EC" id="3.5.2.6" evidence="5"/>
<dbReference type="OrthoDB" id="9793489at2"/>
<dbReference type="Gene3D" id="3.40.710.10">
    <property type="entry name" value="DD-peptidase/beta-lactamase superfamily"/>
    <property type="match status" value="1"/>
</dbReference>
<keyword evidence="4 5" id="KW-0046">Antibiotic resistance</keyword>
<dbReference type="GO" id="GO:0046677">
    <property type="term" value="P:response to antibiotic"/>
    <property type="evidence" value="ECO:0007669"/>
    <property type="project" value="UniProtKB-UniRule"/>
</dbReference>
<evidence type="ECO:0000259" key="6">
    <source>
        <dbReference type="Pfam" id="PF00144"/>
    </source>
</evidence>
<evidence type="ECO:0000256" key="2">
    <source>
        <dbReference type="ARBA" id="ARBA00007840"/>
    </source>
</evidence>
<dbReference type="PANTHER" id="PTHR46825:SF8">
    <property type="entry name" value="BETA-LACTAMASE-RELATED"/>
    <property type="match status" value="1"/>
</dbReference>
<dbReference type="EMBL" id="SGXA01000002">
    <property type="protein sequence ID" value="RZS72272.1"/>
    <property type="molecule type" value="Genomic_DNA"/>
</dbReference>
<comment type="catalytic activity">
    <reaction evidence="1 5">
        <text>a beta-lactam + H2O = a substituted beta-amino acid</text>
        <dbReference type="Rhea" id="RHEA:20401"/>
        <dbReference type="ChEBI" id="CHEBI:15377"/>
        <dbReference type="ChEBI" id="CHEBI:35627"/>
        <dbReference type="ChEBI" id="CHEBI:140347"/>
        <dbReference type="EC" id="3.5.2.6"/>
    </reaction>
</comment>
<dbReference type="Proteomes" id="UP000293874">
    <property type="component" value="Unassembled WGS sequence"/>
</dbReference>
<dbReference type="GO" id="GO:0030288">
    <property type="term" value="C:outer membrane-bounded periplasmic space"/>
    <property type="evidence" value="ECO:0007669"/>
    <property type="project" value="InterPro"/>
</dbReference>
<evidence type="ECO:0000256" key="1">
    <source>
        <dbReference type="ARBA" id="ARBA00001526"/>
    </source>
</evidence>
<protein>
    <recommendedName>
        <fullName evidence="5">Beta-lactamase</fullName>
        <ecNumber evidence="5">3.5.2.6</ecNumber>
    </recommendedName>
</protein>
<evidence type="ECO:0000256" key="5">
    <source>
        <dbReference type="RuleBase" id="RU361140"/>
    </source>
</evidence>
<comment type="similarity">
    <text evidence="2 5">Belongs to the class-C beta-lactamase family.</text>
</comment>
<comment type="caution">
    <text evidence="7">The sequence shown here is derived from an EMBL/GenBank/DDBJ whole genome shotgun (WGS) entry which is preliminary data.</text>
</comment>
<dbReference type="GO" id="GO:0008800">
    <property type="term" value="F:beta-lactamase activity"/>
    <property type="evidence" value="ECO:0007669"/>
    <property type="project" value="UniProtKB-UniRule"/>
</dbReference>
<dbReference type="PROSITE" id="PS00336">
    <property type="entry name" value="BETA_LACTAMASE_C"/>
    <property type="match status" value="1"/>
</dbReference>
<sequence length="481" mass="53489">MTILSRRLTQSACILLLSLVSLGGFAQRTLLQRTDSVAELAKKYVNEKDAEKLYGLTGQDFKNAIKKEEFINVTQQSLFPLGEMKEIIFERNADGVILYKGVFATKPMTLGIGLGDGDKVSTFFFRQYIAPRAGVDKIPHNNPLKTDQDKMVDSIVRTYLQQAGTEGASIGILKNGTTYFYGYGEADKTKHNIPASNTLFELGSISKTITATIVALAIGEGKVRLDDPVNKYLPDSIPSLEFNGRVVTIKDLLNHTSAFPRMPADFKDERIDEKGIIIYPIEKFFGWLKNLKLTREPGLKNEYSNAGFALASTIMQRTYNMSYEELVQKFIASPMGMKDIRIDIRHQDSAAYAKGYDEDGSYHFPRNLPPIYQGAGGLRSTAADMLKYAKAQWDAPNKKLEKAIQLTHDTTFSDKNFHIGMAWVLLKYGKLNAIFHNGASGGFRSYLSVAPEKKVAVIILVNSTVGADKQGAMLLQRLCNN</sequence>
<evidence type="ECO:0000256" key="4">
    <source>
        <dbReference type="ARBA" id="ARBA00023251"/>
    </source>
</evidence>
<gene>
    <name evidence="7" type="ORF">EV199_4188</name>
</gene>
<dbReference type="AlphaFoldDB" id="A0A4Q7MTS7"/>
<reference evidence="7 8" key="1">
    <citation type="submission" date="2019-02" db="EMBL/GenBank/DDBJ databases">
        <title>Genomic Encyclopedia of Type Strains, Phase IV (KMG-IV): sequencing the most valuable type-strain genomes for metagenomic binning, comparative biology and taxonomic classification.</title>
        <authorList>
            <person name="Goeker M."/>
        </authorList>
    </citation>
    <scope>NUCLEOTIDE SEQUENCE [LARGE SCALE GENOMIC DNA]</scope>
    <source>
        <strain evidence="7 8">DSM 18116</strain>
    </source>
</reference>
<evidence type="ECO:0000313" key="7">
    <source>
        <dbReference type="EMBL" id="RZS72272.1"/>
    </source>
</evidence>
<keyword evidence="8" id="KW-1185">Reference proteome</keyword>
<dbReference type="PANTHER" id="PTHR46825">
    <property type="entry name" value="D-ALANYL-D-ALANINE-CARBOXYPEPTIDASE/ENDOPEPTIDASE AMPH"/>
    <property type="match status" value="1"/>
</dbReference>
<dbReference type="GO" id="GO:0017001">
    <property type="term" value="P:antibiotic catabolic process"/>
    <property type="evidence" value="ECO:0007669"/>
    <property type="project" value="InterPro"/>
</dbReference>
<organism evidence="7 8">
    <name type="scientific">Pseudobacter ginsenosidimutans</name>
    <dbReference type="NCBI Taxonomy" id="661488"/>
    <lineage>
        <taxon>Bacteria</taxon>
        <taxon>Pseudomonadati</taxon>
        <taxon>Bacteroidota</taxon>
        <taxon>Chitinophagia</taxon>
        <taxon>Chitinophagales</taxon>
        <taxon>Chitinophagaceae</taxon>
        <taxon>Pseudobacter</taxon>
    </lineage>
</organism>
<evidence type="ECO:0000256" key="3">
    <source>
        <dbReference type="ARBA" id="ARBA00022801"/>
    </source>
</evidence>
<dbReference type="InterPro" id="IPR050491">
    <property type="entry name" value="AmpC-like"/>
</dbReference>
<dbReference type="Pfam" id="PF00144">
    <property type="entry name" value="Beta-lactamase"/>
    <property type="match status" value="1"/>
</dbReference>
<dbReference type="RefSeq" id="WP_130542707.1">
    <property type="nucleotide sequence ID" value="NZ_CP042431.1"/>
</dbReference>
<accession>A0A4Q7MTS7</accession>
<evidence type="ECO:0000313" key="8">
    <source>
        <dbReference type="Proteomes" id="UP000293874"/>
    </source>
</evidence>
<dbReference type="InterPro" id="IPR001586">
    <property type="entry name" value="Beta-lactam_class-C_AS"/>
</dbReference>
<dbReference type="InterPro" id="IPR012338">
    <property type="entry name" value="Beta-lactam/transpept-like"/>
</dbReference>
<name>A0A4Q7MTS7_9BACT</name>